<dbReference type="InterPro" id="IPR033138">
    <property type="entry name" value="Cu_oxidase_CS"/>
</dbReference>
<dbReference type="Proteomes" id="UP001501337">
    <property type="component" value="Unassembled WGS sequence"/>
</dbReference>
<proteinExistence type="predicted"/>
<keyword evidence="6" id="KW-1185">Reference proteome</keyword>
<name>A0ABP7NHJ0_9GAMM</name>
<dbReference type="InterPro" id="IPR008972">
    <property type="entry name" value="Cupredoxin"/>
</dbReference>
<dbReference type="InterPro" id="IPR050845">
    <property type="entry name" value="Cu-binding_ET"/>
</dbReference>
<dbReference type="EMBL" id="BAABBO010000001">
    <property type="protein sequence ID" value="GAA3947380.1"/>
    <property type="molecule type" value="Genomic_DNA"/>
</dbReference>
<protein>
    <submittedName>
        <fullName evidence="5">Plastocyanin/azurin family copper-binding protein</fullName>
    </submittedName>
</protein>
<dbReference type="Gene3D" id="2.60.40.420">
    <property type="entry name" value="Cupredoxins - blue copper proteins"/>
    <property type="match status" value="1"/>
</dbReference>
<dbReference type="CDD" id="cd04211">
    <property type="entry name" value="Cupredoxin_like_2"/>
    <property type="match status" value="1"/>
</dbReference>
<keyword evidence="2" id="KW-0186">Copper</keyword>
<evidence type="ECO:0000256" key="2">
    <source>
        <dbReference type="ARBA" id="ARBA00023008"/>
    </source>
</evidence>
<organism evidence="5 6">
    <name type="scientific">Allohahella marinimesophila</name>
    <dbReference type="NCBI Taxonomy" id="1054972"/>
    <lineage>
        <taxon>Bacteria</taxon>
        <taxon>Pseudomonadati</taxon>
        <taxon>Pseudomonadota</taxon>
        <taxon>Gammaproteobacteria</taxon>
        <taxon>Oceanospirillales</taxon>
        <taxon>Hahellaceae</taxon>
        <taxon>Allohahella</taxon>
    </lineage>
</organism>
<feature type="domain" description="Blue (type 1) copper" evidence="4">
    <location>
        <begin position="74"/>
        <end position="177"/>
    </location>
</feature>
<comment type="caution">
    <text evidence="5">The sequence shown here is derived from an EMBL/GenBank/DDBJ whole genome shotgun (WGS) entry which is preliminary data.</text>
</comment>
<dbReference type="PANTHER" id="PTHR38439">
    <property type="entry name" value="AURACYANIN-B"/>
    <property type="match status" value="1"/>
</dbReference>
<evidence type="ECO:0000256" key="1">
    <source>
        <dbReference type="ARBA" id="ARBA00022723"/>
    </source>
</evidence>
<dbReference type="SUPFAM" id="SSF49503">
    <property type="entry name" value="Cupredoxins"/>
    <property type="match status" value="1"/>
</dbReference>
<reference evidence="6" key="1">
    <citation type="journal article" date="2019" name="Int. J. Syst. Evol. Microbiol.">
        <title>The Global Catalogue of Microorganisms (GCM) 10K type strain sequencing project: providing services to taxonomists for standard genome sequencing and annotation.</title>
        <authorList>
            <consortium name="The Broad Institute Genomics Platform"/>
            <consortium name="The Broad Institute Genome Sequencing Center for Infectious Disease"/>
            <person name="Wu L."/>
            <person name="Ma J."/>
        </authorList>
    </citation>
    <scope>NUCLEOTIDE SEQUENCE [LARGE SCALE GENOMIC DNA]</scope>
    <source>
        <strain evidence="6">JCM 17555</strain>
    </source>
</reference>
<accession>A0ABP7NHJ0</accession>
<keyword evidence="1" id="KW-0479">Metal-binding</keyword>
<evidence type="ECO:0000313" key="6">
    <source>
        <dbReference type="Proteomes" id="UP001501337"/>
    </source>
</evidence>
<dbReference type="PROSITE" id="PS00079">
    <property type="entry name" value="MULTICOPPER_OXIDASE1"/>
    <property type="match status" value="1"/>
</dbReference>
<evidence type="ECO:0000313" key="5">
    <source>
        <dbReference type="EMBL" id="GAA3947380.1"/>
    </source>
</evidence>
<dbReference type="PANTHER" id="PTHR38439:SF3">
    <property type="entry name" value="COPPER-RESISTANT CUPROPROTEIN COPI"/>
    <property type="match status" value="1"/>
</dbReference>
<sequence>MLSIIFKENKRMNESRKIHLLVALPSALLLASGQAFAHENQHEAVSTEAVDKTQQLWGLAADPGTADQTITISMSDDMRFSPEKLSVREGETVTFKIRNEGEMMHEFVLGTEETLAEHAALMVKFPGMEHSEPYMVHVPPGETGEVNWTFNKSGHFDFACLIAGHYQSGMVGTIAVEVSDK</sequence>
<dbReference type="Pfam" id="PF00127">
    <property type="entry name" value="Copper-bind"/>
    <property type="match status" value="1"/>
</dbReference>
<dbReference type="InterPro" id="IPR000923">
    <property type="entry name" value="BlueCu_1"/>
</dbReference>
<feature type="chain" id="PRO_5046729759" evidence="3">
    <location>
        <begin position="38"/>
        <end position="181"/>
    </location>
</feature>
<evidence type="ECO:0000256" key="3">
    <source>
        <dbReference type="SAM" id="SignalP"/>
    </source>
</evidence>
<gene>
    <name evidence="5" type="ORF">GCM10022278_03230</name>
</gene>
<feature type="signal peptide" evidence="3">
    <location>
        <begin position="1"/>
        <end position="37"/>
    </location>
</feature>
<keyword evidence="3" id="KW-0732">Signal</keyword>
<evidence type="ECO:0000259" key="4">
    <source>
        <dbReference type="Pfam" id="PF00127"/>
    </source>
</evidence>